<evidence type="ECO:0000256" key="1">
    <source>
        <dbReference type="SAM" id="Phobius"/>
    </source>
</evidence>
<feature type="transmembrane region" description="Helical" evidence="1">
    <location>
        <begin position="12"/>
        <end position="29"/>
    </location>
</feature>
<keyword evidence="3" id="KW-1185">Reference proteome</keyword>
<dbReference type="Proteomes" id="UP000680116">
    <property type="component" value="Chromosome"/>
</dbReference>
<keyword evidence="1" id="KW-1133">Transmembrane helix</keyword>
<sequence>MTSKALGNWLKDNWFFIAMVALLFAAASIERGLVGGAWIAGAVCYVIAVMWFCSVAVPALFLRTRLPWVEWSLFAFASAFALLAYALGFPELIEVGLYGLATGLALGLFFLFYAWRLRAK</sequence>
<reference evidence="2 3" key="1">
    <citation type="submission" date="2021-04" db="EMBL/GenBank/DDBJ databases">
        <authorList>
            <person name="Rodrigo-Torres L."/>
            <person name="Arahal R. D."/>
            <person name="Lucena T."/>
        </authorList>
    </citation>
    <scope>NUCLEOTIDE SEQUENCE [LARGE SCALE GENOMIC DNA]</scope>
    <source>
        <strain evidence="2 3">CECT 30171</strain>
    </source>
</reference>
<protein>
    <submittedName>
        <fullName evidence="2">Uncharacterized protein</fullName>
    </submittedName>
</protein>
<evidence type="ECO:0000313" key="3">
    <source>
        <dbReference type="Proteomes" id="UP000680116"/>
    </source>
</evidence>
<gene>
    <name evidence="2" type="ORF">LYB30171_00799</name>
</gene>
<feature type="transmembrane region" description="Helical" evidence="1">
    <location>
        <begin position="68"/>
        <end position="89"/>
    </location>
</feature>
<proteinExistence type="predicted"/>
<keyword evidence="1" id="KW-0812">Transmembrane</keyword>
<feature type="transmembrane region" description="Helical" evidence="1">
    <location>
        <begin position="95"/>
        <end position="115"/>
    </location>
</feature>
<feature type="transmembrane region" description="Helical" evidence="1">
    <location>
        <begin position="35"/>
        <end position="61"/>
    </location>
</feature>
<accession>A0ABM8UDS7</accession>
<keyword evidence="1" id="KW-0472">Membrane</keyword>
<dbReference type="EMBL" id="OU015430">
    <property type="protein sequence ID" value="CAG4970753.1"/>
    <property type="molecule type" value="Genomic_DNA"/>
</dbReference>
<organism evidence="2 3">
    <name type="scientific">Novilysobacter luteus</name>
    <dbReference type="NCBI Taxonomy" id="2822368"/>
    <lineage>
        <taxon>Bacteria</taxon>
        <taxon>Pseudomonadati</taxon>
        <taxon>Pseudomonadota</taxon>
        <taxon>Gammaproteobacteria</taxon>
        <taxon>Lysobacterales</taxon>
        <taxon>Lysobacteraceae</taxon>
        <taxon>Novilysobacter</taxon>
    </lineage>
</organism>
<evidence type="ECO:0000313" key="2">
    <source>
        <dbReference type="EMBL" id="CAG4970753.1"/>
    </source>
</evidence>
<name>A0ABM8UDS7_9GAMM</name>